<comment type="caution">
    <text evidence="1">The sequence shown here is derived from an EMBL/GenBank/DDBJ whole genome shotgun (WGS) entry which is preliminary data.</text>
</comment>
<dbReference type="AlphaFoldDB" id="A0A645CJ47"/>
<dbReference type="EMBL" id="VSSQ01027629">
    <property type="protein sequence ID" value="MPM76971.1"/>
    <property type="molecule type" value="Genomic_DNA"/>
</dbReference>
<reference evidence="1" key="1">
    <citation type="submission" date="2019-08" db="EMBL/GenBank/DDBJ databases">
        <authorList>
            <person name="Kucharzyk K."/>
            <person name="Murdoch R.W."/>
            <person name="Higgins S."/>
            <person name="Loffler F."/>
        </authorList>
    </citation>
    <scope>NUCLEOTIDE SEQUENCE</scope>
</reference>
<evidence type="ECO:0000313" key="1">
    <source>
        <dbReference type="EMBL" id="MPM76971.1"/>
    </source>
</evidence>
<proteinExistence type="predicted"/>
<name>A0A645CJ47_9ZZZZ</name>
<protein>
    <submittedName>
        <fullName evidence="1">Uncharacterized protein</fullName>
    </submittedName>
</protein>
<sequence length="93" mass="10539">MSEQRAQISCPAEIHDWNGAVCRRCGAVKPHEHVWVYAYTDYDESACETCDKQKAGGVEDWCGDFCFGPGMCSSVRKIDMERCNLCGKLRERL</sequence>
<gene>
    <name evidence="1" type="ORF">SDC9_123970</name>
</gene>
<organism evidence="1">
    <name type="scientific">bioreactor metagenome</name>
    <dbReference type="NCBI Taxonomy" id="1076179"/>
    <lineage>
        <taxon>unclassified sequences</taxon>
        <taxon>metagenomes</taxon>
        <taxon>ecological metagenomes</taxon>
    </lineage>
</organism>
<accession>A0A645CJ47</accession>